<keyword evidence="6 7" id="KW-0472">Membrane</keyword>
<evidence type="ECO:0000256" key="5">
    <source>
        <dbReference type="ARBA" id="ARBA00022989"/>
    </source>
</evidence>
<feature type="transmembrane region" description="Helical" evidence="7">
    <location>
        <begin position="155"/>
        <end position="173"/>
    </location>
</feature>
<feature type="domain" description="Peptidase S54 rhomboid" evidence="8">
    <location>
        <begin position="114"/>
        <end position="247"/>
    </location>
</feature>
<dbReference type="GO" id="GO:0006508">
    <property type="term" value="P:proteolysis"/>
    <property type="evidence" value="ECO:0007669"/>
    <property type="project" value="UniProtKB-KW"/>
</dbReference>
<evidence type="ECO:0000256" key="1">
    <source>
        <dbReference type="ARBA" id="ARBA00004141"/>
    </source>
</evidence>
<sequence length="279" mass="29241">MSEPGPSFTAPNFTGCYRHPDRMTGITCQRCRRPICGECMTEASVGFQCPRCVGLGRVTGRQPRTRFGASIRPGGALATKVLMGTFVAVWLIDLVTGGLASGLLAMSNSYVSFGQFWRLVTTSFVSGQLLGVLMNLLVLWLAGRALESELGSWRFSLLFLASGFGGATLFFLLAPSSSWSIGAASAIVGLLAANTIGKAKTGEDVRPDIGLLVLLVLYAVLVGFSSFGWVSLIGGIIVGGVSGAILAYAPRQNRMAVQLVGMLALVAVCLGLVVAKIAL</sequence>
<feature type="transmembrane region" description="Helical" evidence="7">
    <location>
        <begin position="232"/>
        <end position="249"/>
    </location>
</feature>
<comment type="caution">
    <text evidence="9">The sequence shown here is derived from an EMBL/GenBank/DDBJ whole genome shotgun (WGS) entry which is preliminary data.</text>
</comment>
<evidence type="ECO:0000313" key="10">
    <source>
        <dbReference type="Proteomes" id="UP001500051"/>
    </source>
</evidence>
<keyword evidence="5 7" id="KW-1133">Transmembrane helix</keyword>
<comment type="subcellular location">
    <subcellularLocation>
        <location evidence="1">Membrane</location>
        <topology evidence="1">Multi-pass membrane protein</topology>
    </subcellularLocation>
</comment>
<evidence type="ECO:0000256" key="7">
    <source>
        <dbReference type="SAM" id="Phobius"/>
    </source>
</evidence>
<evidence type="ECO:0000259" key="8">
    <source>
        <dbReference type="Pfam" id="PF01694"/>
    </source>
</evidence>
<evidence type="ECO:0000256" key="6">
    <source>
        <dbReference type="ARBA" id="ARBA00023136"/>
    </source>
</evidence>
<dbReference type="InterPro" id="IPR050925">
    <property type="entry name" value="Rhomboid_protease_S54"/>
</dbReference>
<dbReference type="InterPro" id="IPR035952">
    <property type="entry name" value="Rhomboid-like_sf"/>
</dbReference>
<dbReference type="EMBL" id="BAAAYX010000013">
    <property type="protein sequence ID" value="GAA3709299.1"/>
    <property type="molecule type" value="Genomic_DNA"/>
</dbReference>
<feature type="transmembrane region" description="Helical" evidence="7">
    <location>
        <begin position="81"/>
        <end position="104"/>
    </location>
</feature>
<dbReference type="PANTHER" id="PTHR43731:SF14">
    <property type="entry name" value="PRESENILIN-ASSOCIATED RHOMBOID-LIKE PROTEIN, MITOCHONDRIAL"/>
    <property type="match status" value="1"/>
</dbReference>
<protein>
    <submittedName>
        <fullName evidence="9">Rhomboid family intramembrane serine protease</fullName>
    </submittedName>
</protein>
<evidence type="ECO:0000256" key="4">
    <source>
        <dbReference type="ARBA" id="ARBA00022801"/>
    </source>
</evidence>
<dbReference type="Pfam" id="PF01694">
    <property type="entry name" value="Rhomboid"/>
    <property type="match status" value="1"/>
</dbReference>
<keyword evidence="3 7" id="KW-0812">Transmembrane</keyword>
<keyword evidence="4" id="KW-0378">Hydrolase</keyword>
<dbReference type="SUPFAM" id="SSF144091">
    <property type="entry name" value="Rhomboid-like"/>
    <property type="match status" value="1"/>
</dbReference>
<accession>A0ABP7DUI9</accession>
<evidence type="ECO:0000256" key="3">
    <source>
        <dbReference type="ARBA" id="ARBA00022692"/>
    </source>
</evidence>
<keyword evidence="10" id="KW-1185">Reference proteome</keyword>
<feature type="transmembrane region" description="Helical" evidence="7">
    <location>
        <begin position="124"/>
        <end position="143"/>
    </location>
</feature>
<feature type="transmembrane region" description="Helical" evidence="7">
    <location>
        <begin position="179"/>
        <end position="197"/>
    </location>
</feature>
<comment type="similarity">
    <text evidence="2">Belongs to the peptidase S54 family.</text>
</comment>
<evidence type="ECO:0000256" key="2">
    <source>
        <dbReference type="ARBA" id="ARBA00009045"/>
    </source>
</evidence>
<dbReference type="InterPro" id="IPR022764">
    <property type="entry name" value="Peptidase_S54_rhomboid_dom"/>
</dbReference>
<dbReference type="PANTHER" id="PTHR43731">
    <property type="entry name" value="RHOMBOID PROTEASE"/>
    <property type="match status" value="1"/>
</dbReference>
<name>A0ABP7DUI9_9ACTN</name>
<evidence type="ECO:0000313" key="9">
    <source>
        <dbReference type="EMBL" id="GAA3709299.1"/>
    </source>
</evidence>
<dbReference type="Gene3D" id="1.20.1540.10">
    <property type="entry name" value="Rhomboid-like"/>
    <property type="match status" value="1"/>
</dbReference>
<dbReference type="Proteomes" id="UP001500051">
    <property type="component" value="Unassembled WGS sequence"/>
</dbReference>
<proteinExistence type="inferred from homology"/>
<organism evidence="9 10">
    <name type="scientific">Microlunatus aurantiacus</name>
    <dbReference type="NCBI Taxonomy" id="446786"/>
    <lineage>
        <taxon>Bacteria</taxon>
        <taxon>Bacillati</taxon>
        <taxon>Actinomycetota</taxon>
        <taxon>Actinomycetes</taxon>
        <taxon>Propionibacteriales</taxon>
        <taxon>Propionibacteriaceae</taxon>
        <taxon>Microlunatus</taxon>
    </lineage>
</organism>
<dbReference type="RefSeq" id="WP_344813144.1">
    <property type="nucleotide sequence ID" value="NZ_BAAAYX010000013.1"/>
</dbReference>
<feature type="transmembrane region" description="Helical" evidence="7">
    <location>
        <begin position="256"/>
        <end position="278"/>
    </location>
</feature>
<dbReference type="GO" id="GO:0008233">
    <property type="term" value="F:peptidase activity"/>
    <property type="evidence" value="ECO:0007669"/>
    <property type="project" value="UniProtKB-KW"/>
</dbReference>
<reference evidence="10" key="1">
    <citation type="journal article" date="2019" name="Int. J. Syst. Evol. Microbiol.">
        <title>The Global Catalogue of Microorganisms (GCM) 10K type strain sequencing project: providing services to taxonomists for standard genome sequencing and annotation.</title>
        <authorList>
            <consortium name="The Broad Institute Genomics Platform"/>
            <consortium name="The Broad Institute Genome Sequencing Center for Infectious Disease"/>
            <person name="Wu L."/>
            <person name="Ma J."/>
        </authorList>
    </citation>
    <scope>NUCLEOTIDE SEQUENCE [LARGE SCALE GENOMIC DNA]</scope>
    <source>
        <strain evidence="10">JCM 16548</strain>
    </source>
</reference>
<keyword evidence="9" id="KW-0645">Protease</keyword>
<feature type="transmembrane region" description="Helical" evidence="7">
    <location>
        <begin position="209"/>
        <end position="226"/>
    </location>
</feature>
<gene>
    <name evidence="9" type="ORF">GCM10022204_29440</name>
</gene>